<feature type="transmembrane region" description="Helical" evidence="6">
    <location>
        <begin position="177"/>
        <end position="199"/>
    </location>
</feature>
<gene>
    <name evidence="8" type="ORF">K9S39_29635</name>
</gene>
<feature type="transmembrane region" description="Helical" evidence="6">
    <location>
        <begin position="117"/>
        <end position="139"/>
    </location>
</feature>
<feature type="transmembrane region" description="Helical" evidence="6">
    <location>
        <begin position="386"/>
        <end position="409"/>
    </location>
</feature>
<comment type="subcellular location">
    <subcellularLocation>
        <location evidence="1">Cell membrane</location>
        <topology evidence="1">Multi-pass membrane protein</topology>
    </subcellularLocation>
</comment>
<dbReference type="SUPFAM" id="SSF103473">
    <property type="entry name" value="MFS general substrate transporter"/>
    <property type="match status" value="1"/>
</dbReference>
<evidence type="ECO:0000256" key="1">
    <source>
        <dbReference type="ARBA" id="ARBA00004651"/>
    </source>
</evidence>
<feature type="transmembrane region" description="Helical" evidence="6">
    <location>
        <begin position="447"/>
        <end position="465"/>
    </location>
</feature>
<dbReference type="Pfam" id="PF07690">
    <property type="entry name" value="MFS_1"/>
    <property type="match status" value="1"/>
</dbReference>
<evidence type="ECO:0000313" key="8">
    <source>
        <dbReference type="EMBL" id="UQA95463.1"/>
    </source>
</evidence>
<accession>A0ABY4MDD1</accession>
<feature type="transmembrane region" description="Helical" evidence="6">
    <location>
        <begin position="151"/>
        <end position="171"/>
    </location>
</feature>
<feature type="domain" description="Major facilitator superfamily (MFS) profile" evidence="7">
    <location>
        <begin position="289"/>
        <end position="472"/>
    </location>
</feature>
<feature type="transmembrane region" description="Helical" evidence="6">
    <location>
        <begin position="238"/>
        <end position="257"/>
    </location>
</feature>
<organism evidence="8 9">
    <name type="scientific">Streptomyces halobius</name>
    <dbReference type="NCBI Taxonomy" id="2879846"/>
    <lineage>
        <taxon>Bacteria</taxon>
        <taxon>Bacillati</taxon>
        <taxon>Actinomycetota</taxon>
        <taxon>Actinomycetes</taxon>
        <taxon>Kitasatosporales</taxon>
        <taxon>Streptomycetaceae</taxon>
        <taxon>Streptomyces</taxon>
    </lineage>
</organism>
<dbReference type="Gene3D" id="1.20.1250.20">
    <property type="entry name" value="MFS general substrate transporter like domains"/>
    <property type="match status" value="2"/>
</dbReference>
<evidence type="ECO:0000259" key="7">
    <source>
        <dbReference type="PROSITE" id="PS50850"/>
    </source>
</evidence>
<evidence type="ECO:0000256" key="5">
    <source>
        <dbReference type="SAM" id="MobiDB-lite"/>
    </source>
</evidence>
<dbReference type="PANTHER" id="PTHR23528">
    <property type="match status" value="1"/>
</dbReference>
<dbReference type="InterPro" id="IPR011701">
    <property type="entry name" value="MFS"/>
</dbReference>
<dbReference type="InterPro" id="IPR020846">
    <property type="entry name" value="MFS_dom"/>
</dbReference>
<feature type="compositionally biased region" description="Low complexity" evidence="5">
    <location>
        <begin position="1"/>
        <end position="11"/>
    </location>
</feature>
<name>A0ABY4MDD1_9ACTN</name>
<feature type="compositionally biased region" description="Low complexity" evidence="5">
    <location>
        <begin position="27"/>
        <end position="61"/>
    </location>
</feature>
<dbReference type="PROSITE" id="PS00216">
    <property type="entry name" value="SUGAR_TRANSPORT_1"/>
    <property type="match status" value="1"/>
</dbReference>
<feature type="transmembrane region" description="Helical" evidence="6">
    <location>
        <begin position="211"/>
        <end position="232"/>
    </location>
</feature>
<keyword evidence="4 6" id="KW-0472">Membrane</keyword>
<dbReference type="RefSeq" id="WP_248866377.1">
    <property type="nucleotide sequence ID" value="NZ_CP086322.1"/>
</dbReference>
<keyword evidence="3 6" id="KW-1133">Transmembrane helix</keyword>
<feature type="transmembrane region" description="Helical" evidence="6">
    <location>
        <begin position="294"/>
        <end position="315"/>
    </location>
</feature>
<feature type="transmembrane region" description="Helical" evidence="6">
    <location>
        <begin position="80"/>
        <end position="105"/>
    </location>
</feature>
<dbReference type="InterPro" id="IPR005829">
    <property type="entry name" value="Sugar_transporter_CS"/>
</dbReference>
<reference evidence="8" key="1">
    <citation type="submission" date="2021-10" db="EMBL/GenBank/DDBJ databases">
        <title>Streptomyces nigrumlapis sp.nov.,an antimicrobial producing actinobacterium isolated from Black Gobi rocks.</title>
        <authorList>
            <person name="Wen Y."/>
            <person name="Zhang W."/>
            <person name="Liu X.G."/>
        </authorList>
    </citation>
    <scope>NUCLEOTIDE SEQUENCE</scope>
    <source>
        <strain evidence="8">ST13-2-2</strain>
    </source>
</reference>
<evidence type="ECO:0000313" key="9">
    <source>
        <dbReference type="Proteomes" id="UP000830115"/>
    </source>
</evidence>
<evidence type="ECO:0000256" key="4">
    <source>
        <dbReference type="ARBA" id="ARBA00023136"/>
    </source>
</evidence>
<feature type="region of interest" description="Disordered" evidence="5">
    <location>
        <begin position="1"/>
        <end position="61"/>
    </location>
</feature>
<feature type="transmembrane region" description="Helical" evidence="6">
    <location>
        <begin position="362"/>
        <end position="380"/>
    </location>
</feature>
<dbReference type="PROSITE" id="PS50850">
    <property type="entry name" value="MFS"/>
    <property type="match status" value="1"/>
</dbReference>
<feature type="transmembrane region" description="Helical" evidence="6">
    <location>
        <begin position="421"/>
        <end position="441"/>
    </location>
</feature>
<evidence type="ECO:0000256" key="6">
    <source>
        <dbReference type="SAM" id="Phobius"/>
    </source>
</evidence>
<keyword evidence="9" id="KW-1185">Reference proteome</keyword>
<dbReference type="EMBL" id="CP086322">
    <property type="protein sequence ID" value="UQA95463.1"/>
    <property type="molecule type" value="Genomic_DNA"/>
</dbReference>
<feature type="transmembrane region" description="Helical" evidence="6">
    <location>
        <begin position="327"/>
        <end position="350"/>
    </location>
</feature>
<sequence length="472" mass="48002">MSRPGAGERSVAGGGRRRRAGSGGTGADAEPPAAAGGAGAAAGPSAAAGGAAPTAGPSATAVPSALAEPSARVGRGWTAALSLANGAIWAGWYGPIQILLALQAAEVAPPGTAKETVLAWVTGCGAAISLLTNPLFGALSDRTTSRYGRRTPWILAGVLGGAAALTLLASARTVPLMVLGWCLVQLTLNAAFAAVTAAVPDRVPHRQRGTVGGWLGAAQILGVLAGTALATLAGGLAAGYLACAAFTLLAALPYVLLHRDLVLPAGRRPPLTWRGFLAGFWISPRRHPDLGWAWLTRFLINLGNALTLLYLLYYLRDALHRPDPDGGVLVLTAVNGTTLLGTVVIGGIWSDRIGRRQPFVRWAGVLMAAAAVLLAVWQTWPGALCAAALLGIGFGVFTSVDFALMTDVLPAAAHRGKDLGLINIANSLPQVAAPVLAAPLVNHLGGYRVLYLVAAGTGLLGAVLVRRVRGVA</sequence>
<evidence type="ECO:0000256" key="3">
    <source>
        <dbReference type="ARBA" id="ARBA00022989"/>
    </source>
</evidence>
<dbReference type="Proteomes" id="UP000830115">
    <property type="component" value="Chromosome"/>
</dbReference>
<keyword evidence="2 6" id="KW-0812">Transmembrane</keyword>
<evidence type="ECO:0000256" key="2">
    <source>
        <dbReference type="ARBA" id="ARBA00022692"/>
    </source>
</evidence>
<dbReference type="PANTHER" id="PTHR23528:SF1">
    <property type="entry name" value="MAJOR FACILITATOR SUPERFAMILY (MFS) PROFILE DOMAIN-CONTAINING PROTEIN"/>
    <property type="match status" value="1"/>
</dbReference>
<protein>
    <submittedName>
        <fullName evidence="8">MFS transporter</fullName>
    </submittedName>
</protein>
<dbReference type="InterPro" id="IPR036259">
    <property type="entry name" value="MFS_trans_sf"/>
</dbReference>
<proteinExistence type="predicted"/>